<sequence>MCVDYDWLARVYARSYAVYDRLQGYARSCVVYDWLQGYMLVRVGFMIGSQGYMLGYASIMIGWRKYMLGCVFTFDLTRHRFAILKLRLRTSLRLFCFFFAQRLVQ</sequence>
<dbReference type="Proteomes" id="UP001549104">
    <property type="component" value="Unassembled WGS sequence"/>
</dbReference>
<dbReference type="EMBL" id="JBEPME010000005">
    <property type="protein sequence ID" value="MET3658199.1"/>
    <property type="molecule type" value="Genomic_DNA"/>
</dbReference>
<dbReference type="RefSeq" id="WP_354313887.1">
    <property type="nucleotide sequence ID" value="NZ_JBEPME010000005.1"/>
</dbReference>
<protein>
    <submittedName>
        <fullName evidence="2">Uncharacterized protein</fullName>
    </submittedName>
</protein>
<name>A0ABV2KAT3_SPOPS</name>
<accession>A0ABV2KAT3</accession>
<proteinExistence type="predicted"/>
<keyword evidence="1" id="KW-0812">Transmembrane</keyword>
<feature type="transmembrane region" description="Helical" evidence="1">
    <location>
        <begin position="40"/>
        <end position="59"/>
    </location>
</feature>
<reference evidence="2 3" key="1">
    <citation type="submission" date="2024-06" db="EMBL/GenBank/DDBJ databases">
        <title>Sorghum-associated microbial communities from plants grown in Nebraska, USA.</title>
        <authorList>
            <person name="Schachtman D."/>
        </authorList>
    </citation>
    <scope>NUCLEOTIDE SEQUENCE [LARGE SCALE GENOMIC DNA]</scope>
    <source>
        <strain evidence="2 3">1288</strain>
    </source>
</reference>
<comment type="caution">
    <text evidence="2">The sequence shown here is derived from an EMBL/GenBank/DDBJ whole genome shotgun (WGS) entry which is preliminary data.</text>
</comment>
<keyword evidence="1" id="KW-1133">Transmembrane helix</keyword>
<organism evidence="2 3">
    <name type="scientific">Sporosarcina psychrophila</name>
    <name type="common">Bacillus psychrophilus</name>
    <dbReference type="NCBI Taxonomy" id="1476"/>
    <lineage>
        <taxon>Bacteria</taxon>
        <taxon>Bacillati</taxon>
        <taxon>Bacillota</taxon>
        <taxon>Bacilli</taxon>
        <taxon>Bacillales</taxon>
        <taxon>Caryophanaceae</taxon>
        <taxon>Sporosarcina</taxon>
    </lineage>
</organism>
<keyword evidence="1" id="KW-0472">Membrane</keyword>
<evidence type="ECO:0000256" key="1">
    <source>
        <dbReference type="SAM" id="Phobius"/>
    </source>
</evidence>
<evidence type="ECO:0000313" key="2">
    <source>
        <dbReference type="EMBL" id="MET3658199.1"/>
    </source>
</evidence>
<gene>
    <name evidence="2" type="ORF">ABIC55_003316</name>
</gene>
<keyword evidence="3" id="KW-1185">Reference proteome</keyword>
<evidence type="ECO:0000313" key="3">
    <source>
        <dbReference type="Proteomes" id="UP001549104"/>
    </source>
</evidence>